<name>A0A7W4NK91_9PROT</name>
<dbReference type="RefSeq" id="WP_182996202.1">
    <property type="nucleotide sequence ID" value="NZ_JABEQJ010000003.1"/>
</dbReference>
<dbReference type="SUPFAM" id="SSF52540">
    <property type="entry name" value="P-loop containing nucleoside triphosphate hydrolases"/>
    <property type="match status" value="1"/>
</dbReference>
<comment type="caution">
    <text evidence="1">The sequence shown here is derived from an EMBL/GenBank/DDBJ whole genome shotgun (WGS) entry which is preliminary data.</text>
</comment>
<evidence type="ECO:0000313" key="1">
    <source>
        <dbReference type="EMBL" id="MBB2159344.1"/>
    </source>
</evidence>
<protein>
    <submittedName>
        <fullName evidence="1">AAA family ATPase</fullName>
    </submittedName>
</protein>
<dbReference type="AlphaFoldDB" id="A0A7W4NK91"/>
<dbReference type="Proteomes" id="UP000589085">
    <property type="component" value="Unassembled WGS sequence"/>
</dbReference>
<accession>A0A7W4NK91</accession>
<dbReference type="InterPro" id="IPR027417">
    <property type="entry name" value="P-loop_NTPase"/>
</dbReference>
<dbReference type="EMBL" id="JABEQJ010000003">
    <property type="protein sequence ID" value="MBB2159344.1"/>
    <property type="molecule type" value="Genomic_DNA"/>
</dbReference>
<gene>
    <name evidence="1" type="ORF">HLH48_03990</name>
</gene>
<dbReference type="CDD" id="cd01125">
    <property type="entry name" value="RepA_RSF1010_like"/>
    <property type="match status" value="1"/>
</dbReference>
<dbReference type="InterPro" id="IPR038724">
    <property type="entry name" value="RepA"/>
</dbReference>
<evidence type="ECO:0000313" key="2">
    <source>
        <dbReference type="Proteomes" id="UP000589085"/>
    </source>
</evidence>
<dbReference type="Pfam" id="PF13481">
    <property type="entry name" value="AAA_25"/>
    <property type="match status" value="1"/>
</dbReference>
<organism evidence="1 2">
    <name type="scientific">Gluconacetobacter sacchari</name>
    <dbReference type="NCBI Taxonomy" id="92759"/>
    <lineage>
        <taxon>Bacteria</taxon>
        <taxon>Pseudomonadati</taxon>
        <taxon>Pseudomonadota</taxon>
        <taxon>Alphaproteobacteria</taxon>
        <taxon>Acetobacterales</taxon>
        <taxon>Acetobacteraceae</taxon>
        <taxon>Gluconacetobacter</taxon>
    </lineage>
</organism>
<reference evidence="1 2" key="1">
    <citation type="submission" date="2020-04" db="EMBL/GenBank/DDBJ databases">
        <title>Description of novel Gluconacetobacter.</title>
        <authorList>
            <person name="Sombolestani A."/>
        </authorList>
    </citation>
    <scope>NUCLEOTIDE SEQUENCE [LARGE SCALE GENOMIC DNA]</scope>
    <source>
        <strain evidence="1 2">LMG 19747</strain>
    </source>
</reference>
<dbReference type="Gene3D" id="3.40.50.300">
    <property type="entry name" value="P-loop containing nucleotide triphosphate hydrolases"/>
    <property type="match status" value="1"/>
</dbReference>
<proteinExistence type="predicted"/>
<sequence>MNGPLDFDLDLDQLADIERYVAGAPDPEPLDPEGIRPFSYPTGGGKAAESPAPGFQATALASLDLDIIPPRRWLYGRELLRGFVSVLGSPGGVGKTAFTMVVGLSVATGRSLLAADPLNPGVFQRVHKTGAVWFYNLEDPEDEMRRRVKAAIMHHKVDYGVIKDTVYVDSGRDRPLVIASRDASGNLVATPIVDELVDELLRRKIALLVVDPFVQSHSAEENRNDEMNLVMALWGQVAHRAGCAVWLVHHFRKGGQAGDSESFRGAGAIQGAARVMSTLSAMSKDEAAKLNIPDDKRRSFVRLDNAKANMGPPAEAAEWYQLVGINIGNATEEYPDGDSVQSVEPWAPPTTWGDLPFAMIVQILEQIERGPSAGERYALGKQAKARWAGNVVMEMADKSEFQALSILKSWKDNGVIVEGEYRSAALQRRKTGCITVSPVKLAEMRQAAASYPSDDDESGR</sequence>